<evidence type="ECO:0000313" key="7">
    <source>
        <dbReference type="Proteomes" id="UP000684084"/>
    </source>
</evidence>
<organism evidence="2 7">
    <name type="scientific">Rhizophagus irregularis</name>
    <dbReference type="NCBI Taxonomy" id="588596"/>
    <lineage>
        <taxon>Eukaryota</taxon>
        <taxon>Fungi</taxon>
        <taxon>Fungi incertae sedis</taxon>
        <taxon>Mucoromycota</taxon>
        <taxon>Glomeromycotina</taxon>
        <taxon>Glomeromycetes</taxon>
        <taxon>Glomerales</taxon>
        <taxon>Glomeraceae</taxon>
        <taxon>Rhizophagus</taxon>
    </lineage>
</organism>
<dbReference type="Proteomes" id="UP000232722">
    <property type="component" value="Unassembled WGS sequence"/>
</dbReference>
<name>A0A2I1ENX8_9GLOM</name>
<evidence type="ECO:0000313" key="3">
    <source>
        <dbReference type="EMBL" id="PKC03749.1"/>
    </source>
</evidence>
<reference evidence="2" key="5">
    <citation type="submission" date="2020-05" db="EMBL/GenBank/DDBJ databases">
        <authorList>
            <person name="Rincon C."/>
            <person name="Sanders R I."/>
            <person name="Robbins C."/>
            <person name="Chaturvedi A."/>
        </authorList>
    </citation>
    <scope>NUCLEOTIDE SEQUENCE</scope>
    <source>
        <strain evidence="2">CHB12</strain>
    </source>
</reference>
<dbReference type="EMBL" id="CAGKOT010000005">
    <property type="protein sequence ID" value="CAB5343432.1"/>
    <property type="molecule type" value="Genomic_DNA"/>
</dbReference>
<evidence type="ECO:0000313" key="4">
    <source>
        <dbReference type="EMBL" id="PKC62850.1"/>
    </source>
</evidence>
<dbReference type="VEuPathDB" id="FungiDB:FUN_025075"/>
<evidence type="ECO:0000313" key="2">
    <source>
        <dbReference type="EMBL" id="CAB5343432.1"/>
    </source>
</evidence>
<reference evidence="4 5" key="3">
    <citation type="submission" date="2017-10" db="EMBL/GenBank/DDBJ databases">
        <title>Extensive intraspecific genome diversity in a model arbuscular mycorrhizal fungus.</title>
        <authorList>
            <person name="Chen E.C.H."/>
            <person name="Morin E."/>
            <person name="Baudet D."/>
            <person name="Noel J."/>
            <person name="Ndikumana S."/>
            <person name="Charron P."/>
            <person name="St-Onge C."/>
            <person name="Giorgi J."/>
            <person name="Grigoriev I.V."/>
            <person name="Roux C."/>
            <person name="Martin F.M."/>
            <person name="Corradi N."/>
        </authorList>
    </citation>
    <scope>NUCLEOTIDE SEQUENCE [LARGE SCALE GENOMIC DNA]</scope>
    <source>
        <strain evidence="4 5">A1</strain>
    </source>
</reference>
<evidence type="ECO:0000256" key="1">
    <source>
        <dbReference type="SAM" id="MobiDB-lite"/>
    </source>
</evidence>
<evidence type="ECO:0000313" key="5">
    <source>
        <dbReference type="Proteomes" id="UP000232688"/>
    </source>
</evidence>
<dbReference type="VEuPathDB" id="FungiDB:RhiirFUN_024454"/>
<feature type="compositionally biased region" description="Basic and acidic residues" evidence="1">
    <location>
        <begin position="115"/>
        <end position="124"/>
    </location>
</feature>
<gene>
    <name evidence="2" type="ORF">CHRIB12_LOCUS3850</name>
    <name evidence="4" type="ORF">RhiirA1_464564</name>
    <name evidence="3" type="ORF">RhiirA5_423303</name>
</gene>
<comment type="caution">
    <text evidence="2">The sequence shown here is derived from an EMBL/GenBank/DDBJ whole genome shotgun (WGS) entry which is preliminary data.</text>
</comment>
<evidence type="ECO:0000313" key="6">
    <source>
        <dbReference type="Proteomes" id="UP000232722"/>
    </source>
</evidence>
<feature type="region of interest" description="Disordered" evidence="1">
    <location>
        <begin position="91"/>
        <end position="124"/>
    </location>
</feature>
<dbReference type="EMBL" id="LLXJ01001129">
    <property type="protein sequence ID" value="PKC03749.1"/>
    <property type="molecule type" value="Genomic_DNA"/>
</dbReference>
<dbReference type="Proteomes" id="UP000232688">
    <property type="component" value="Unassembled WGS sequence"/>
</dbReference>
<dbReference type="OrthoDB" id="2366380at2759"/>
<protein>
    <submittedName>
        <fullName evidence="2">Uncharacterized protein</fullName>
    </submittedName>
</protein>
<dbReference type="EMBL" id="LLXH01000802">
    <property type="protein sequence ID" value="PKC62850.1"/>
    <property type="molecule type" value="Genomic_DNA"/>
</dbReference>
<reference evidence="4 5" key="4">
    <citation type="submission" date="2017-10" db="EMBL/GenBank/DDBJ databases">
        <title>Genome analyses suggest a sexual origin of heterokaryosis in a supposedly ancient asexual fungus.</title>
        <authorList>
            <person name="Corradi N."/>
            <person name="Sedzielewska K."/>
            <person name="Noel J."/>
            <person name="Charron P."/>
            <person name="Farinelli L."/>
            <person name="Marton T."/>
            <person name="Kruger M."/>
            <person name="Pelin A."/>
            <person name="Brachmann A."/>
            <person name="Corradi N."/>
        </authorList>
    </citation>
    <scope>NUCLEOTIDE SEQUENCE [LARGE SCALE GENOMIC DNA]</scope>
    <source>
        <strain evidence="4 5">A1</strain>
    </source>
</reference>
<dbReference type="Proteomes" id="UP000684084">
    <property type="component" value="Unassembled WGS sequence"/>
</dbReference>
<dbReference type="VEuPathDB" id="FungiDB:RhiirA1_464564"/>
<proteinExistence type="predicted"/>
<sequence length="213" mass="25225">MSSRIYNHYEIDARLSNLLEKFLEQKFDETDYSCHEDYSSLSDNSSNCNYNSHFSINEYSPSSDIDLCNIFYEDSNVESEDLDSDYKYASTVKENSEESDDNYDSSTERDEDEESNKYSSREKDVPEDLRDLLRFYNDLDDGDDVEVDRQFEDIENDNESECIFMLNCDIHPLTNDKEDNILRNDIKKCKTGAIRNKKYRVHQYLKPWTTSYC</sequence>
<reference evidence="3 6" key="1">
    <citation type="submission" date="2016-04" db="EMBL/GenBank/DDBJ databases">
        <title>Genome analyses suggest a sexual origin of heterokaryosis in a supposedly ancient asexual fungus.</title>
        <authorList>
            <person name="Ropars J."/>
            <person name="Sedzielewska K."/>
            <person name="Noel J."/>
            <person name="Charron P."/>
            <person name="Farinelli L."/>
            <person name="Marton T."/>
            <person name="Kruger M."/>
            <person name="Pelin A."/>
            <person name="Brachmann A."/>
            <person name="Corradi N."/>
        </authorList>
    </citation>
    <scope>NUCLEOTIDE SEQUENCE [LARGE SCALE GENOMIC DNA]</scope>
    <source>
        <strain evidence="3 6">A5</strain>
    </source>
</reference>
<accession>A0A2I1ENX8</accession>
<feature type="compositionally biased region" description="Acidic residues" evidence="1">
    <location>
        <begin position="97"/>
        <end position="114"/>
    </location>
</feature>
<dbReference type="AlphaFoldDB" id="A0A2I1ENX8"/>
<reference evidence="3 6" key="2">
    <citation type="submission" date="2017-09" db="EMBL/GenBank/DDBJ databases">
        <title>Extensive intraspecific genome diversity in a model arbuscular mycorrhizal fungus.</title>
        <authorList>
            <person name="Chen E.C."/>
            <person name="Morin E."/>
            <person name="Beaudet D."/>
            <person name="Noel J."/>
            <person name="Ndikumana S."/>
            <person name="Charron P."/>
            <person name="St-Onge C."/>
            <person name="Giorgi J."/>
            <person name="Grigoriev I.V."/>
            <person name="Roux C."/>
            <person name="Martin F.M."/>
            <person name="Corradi N."/>
        </authorList>
    </citation>
    <scope>NUCLEOTIDE SEQUENCE [LARGE SCALE GENOMIC DNA]</scope>
    <source>
        <strain evidence="3 6">A5</strain>
    </source>
</reference>